<evidence type="ECO:0000313" key="3">
    <source>
        <dbReference type="EMBL" id="QEN07947.1"/>
    </source>
</evidence>
<dbReference type="InterPro" id="IPR013766">
    <property type="entry name" value="Thioredoxin_domain"/>
</dbReference>
<dbReference type="PROSITE" id="PS51352">
    <property type="entry name" value="THIOREDOXIN_2"/>
    <property type="match status" value="1"/>
</dbReference>
<dbReference type="RefSeq" id="WP_149486027.1">
    <property type="nucleotide sequence ID" value="NZ_CP036150.1"/>
</dbReference>
<protein>
    <recommendedName>
        <fullName evidence="2">Thioredoxin domain-containing protein</fullName>
    </recommendedName>
</protein>
<sequence length="173" mass="19399">MKRLMLLLLIMSIWSLQAETVDVSRLSPLGFAFPDQPMTSPSIKAYRGDTQVDLMDQNKVTLLYFWSEITPSSLSDLPLLESLKDELADLDILIAPVNLNEDYPVVQKIVKQMNLTLEIYYFPEPGPLAPYILKTVPAAYILNKKGQLVASVQGNAPWGHPDILRTLKELAAE</sequence>
<feature type="domain" description="Thioredoxin" evidence="2">
    <location>
        <begin position="27"/>
        <end position="172"/>
    </location>
</feature>
<dbReference type="Gene3D" id="3.40.30.10">
    <property type="entry name" value="Glutaredoxin"/>
    <property type="match status" value="1"/>
</dbReference>
<dbReference type="Proteomes" id="UP000324209">
    <property type="component" value="Chromosome"/>
</dbReference>
<evidence type="ECO:0000259" key="2">
    <source>
        <dbReference type="PROSITE" id="PS51352"/>
    </source>
</evidence>
<evidence type="ECO:0000313" key="4">
    <source>
        <dbReference type="Proteomes" id="UP000324209"/>
    </source>
</evidence>
<dbReference type="InterPro" id="IPR036249">
    <property type="entry name" value="Thioredoxin-like_sf"/>
</dbReference>
<dbReference type="EMBL" id="CP036150">
    <property type="protein sequence ID" value="QEN07947.1"/>
    <property type="molecule type" value="Genomic_DNA"/>
</dbReference>
<name>A0A5C1QKF3_9SPIO</name>
<dbReference type="SUPFAM" id="SSF52833">
    <property type="entry name" value="Thioredoxin-like"/>
    <property type="match status" value="1"/>
</dbReference>
<organism evidence="3 4">
    <name type="scientific">Oceanispirochaeta crateris</name>
    <dbReference type="NCBI Taxonomy" id="2518645"/>
    <lineage>
        <taxon>Bacteria</taxon>
        <taxon>Pseudomonadati</taxon>
        <taxon>Spirochaetota</taxon>
        <taxon>Spirochaetia</taxon>
        <taxon>Spirochaetales</taxon>
        <taxon>Spirochaetaceae</taxon>
        <taxon>Oceanispirochaeta</taxon>
    </lineage>
</organism>
<gene>
    <name evidence="3" type="ORF">EXM22_08105</name>
</gene>
<keyword evidence="1" id="KW-0732">Signal</keyword>
<dbReference type="OrthoDB" id="9815205at2"/>
<proteinExistence type="predicted"/>
<dbReference type="KEGG" id="ock:EXM22_08105"/>
<feature type="signal peptide" evidence="1">
    <location>
        <begin position="1"/>
        <end position="18"/>
    </location>
</feature>
<evidence type="ECO:0000256" key="1">
    <source>
        <dbReference type="SAM" id="SignalP"/>
    </source>
</evidence>
<dbReference type="AlphaFoldDB" id="A0A5C1QKF3"/>
<reference evidence="3 4" key="1">
    <citation type="submission" date="2019-02" db="EMBL/GenBank/DDBJ databases">
        <title>Complete Genome Sequence and Methylome Analysis of free living Spirochaetas.</title>
        <authorList>
            <person name="Fomenkov A."/>
            <person name="Dubinina G."/>
            <person name="Leshcheva N."/>
            <person name="Mikheeva N."/>
            <person name="Grabovich M."/>
            <person name="Vincze T."/>
            <person name="Roberts R.J."/>
        </authorList>
    </citation>
    <scope>NUCLEOTIDE SEQUENCE [LARGE SCALE GENOMIC DNA]</scope>
    <source>
        <strain evidence="3 4">K2</strain>
    </source>
</reference>
<accession>A0A5C1QKF3</accession>
<keyword evidence="4" id="KW-1185">Reference proteome</keyword>
<feature type="chain" id="PRO_5023005398" description="Thioredoxin domain-containing protein" evidence="1">
    <location>
        <begin position="19"/>
        <end position="173"/>
    </location>
</feature>